<feature type="compositionally biased region" description="Basic and acidic residues" evidence="7">
    <location>
        <begin position="749"/>
        <end position="762"/>
    </location>
</feature>
<keyword evidence="9" id="KW-1185">Reference proteome</keyword>
<feature type="region of interest" description="Disordered" evidence="7">
    <location>
        <begin position="467"/>
        <end position="530"/>
    </location>
</feature>
<comment type="subcellular location">
    <subcellularLocation>
        <location evidence="1">Cytoplasm</location>
    </subcellularLocation>
</comment>
<dbReference type="Gene3D" id="6.10.250.660">
    <property type="match status" value="1"/>
</dbReference>
<keyword evidence="6" id="KW-0131">Cell cycle</keyword>
<keyword evidence="4" id="KW-0132">Cell division</keyword>
<comment type="similarity">
    <text evidence="2">Belongs to the DivIVA family.</text>
</comment>
<evidence type="ECO:0000256" key="4">
    <source>
        <dbReference type="ARBA" id="ARBA00022618"/>
    </source>
</evidence>
<feature type="region of interest" description="Disordered" evidence="7">
    <location>
        <begin position="749"/>
        <end position="773"/>
    </location>
</feature>
<keyword evidence="3" id="KW-0963">Cytoplasm</keyword>
<feature type="region of interest" description="Disordered" evidence="7">
    <location>
        <begin position="240"/>
        <end position="262"/>
    </location>
</feature>
<dbReference type="RefSeq" id="WP_249297421.1">
    <property type="nucleotide sequence ID" value="NZ_JACRSX010000003.1"/>
</dbReference>
<evidence type="ECO:0000256" key="2">
    <source>
        <dbReference type="ARBA" id="ARBA00009008"/>
    </source>
</evidence>
<evidence type="ECO:0000256" key="1">
    <source>
        <dbReference type="ARBA" id="ARBA00004496"/>
    </source>
</evidence>
<dbReference type="InterPro" id="IPR019933">
    <property type="entry name" value="DivIVA_domain"/>
</dbReference>
<feature type="compositionally biased region" description="Basic and acidic residues" evidence="7">
    <location>
        <begin position="240"/>
        <end position="259"/>
    </location>
</feature>
<feature type="region of interest" description="Disordered" evidence="7">
    <location>
        <begin position="408"/>
        <end position="429"/>
    </location>
</feature>
<evidence type="ECO:0000313" key="8">
    <source>
        <dbReference type="EMBL" id="MBC8561779.1"/>
    </source>
</evidence>
<dbReference type="Pfam" id="PF05103">
    <property type="entry name" value="DivIVA"/>
    <property type="match status" value="1"/>
</dbReference>
<accession>A0ABR7MZG7</accession>
<keyword evidence="5" id="KW-0175">Coiled coil</keyword>
<feature type="compositionally biased region" description="Basic and acidic residues" evidence="7">
    <location>
        <begin position="501"/>
        <end position="517"/>
    </location>
</feature>
<dbReference type="EMBL" id="JACRSX010000003">
    <property type="protein sequence ID" value="MBC8561779.1"/>
    <property type="molecule type" value="Genomic_DNA"/>
</dbReference>
<reference evidence="8 9" key="1">
    <citation type="submission" date="2020-08" db="EMBL/GenBank/DDBJ databases">
        <title>Genome public.</title>
        <authorList>
            <person name="Liu C."/>
            <person name="Sun Q."/>
        </authorList>
    </citation>
    <scope>NUCLEOTIDE SEQUENCE [LARGE SCALE GENOMIC DNA]</scope>
    <source>
        <strain evidence="8 9">NSJ-37</strain>
    </source>
</reference>
<sequence length="773" mass="85067">MLTPIDIQNHVLKSTMGGYNKKETDDFIESIQASYEQLYKENSDLKKKITTLSEGIQYYKQMEGTLQKTLVLAEQTASETLETSKTAAAQVEKESRAKAEVMLREAKSRADGLVADAQEKANKLTRESEERAATLKKESEETAAALKKESEEKAETLTRESERKAETVTREAEEKAETVTREAEEKARKVTREAEEKADRLERDSQRKADDLVAEAEKKADNIMYNAKERADRIMADTKASADKVISDTREKTEEKLAESGKQLSELTDIVRKLMGSYDNYKQQFKDMLNMQLEQLDKEEEKLNTTGLEDLLESQQVKMVEEQAAAKQSVDDMEEHTKELDLPVEDTAPEREDVQEENDILAGGLSAEVSEEPVEEKAEKLSLDIDTPATEDIATGIHVSAEEAVAYTAPETVEEEKEEAPVEDDIKSKLDEIDSIASEALNEMKKESSEDPFNSINSMLGTSYDDFVPANKDNTEAAEENPVVEQAAVSSETPVTVAADNDTKAEESAEKPAEQKEIPPTTTDELPTVQETYDAETYVTNETYFGSADNMTYSIPDPVPAATEEPAQIKAEPVEDTAEAVTAAEAVHEIPMPDFSKLDAVDSAVSEEQPVIPHAVPMPDFSKLDVKKDEEPDVSADLDAIAAEAMAALDAEKKNTTDEIPTVQESYDAETYVTNETYFGSADNMTYSIPDPVPAEEEKAVEDEFASGISGVDPTANGAIPPAPGELFTAPSEFDNVPAADDEFAVTKPEDPAAEAKPEEKTVNPFTMINAEE</sequence>
<dbReference type="InterPro" id="IPR007793">
    <property type="entry name" value="DivIVA_fam"/>
</dbReference>
<evidence type="ECO:0000256" key="3">
    <source>
        <dbReference type="ARBA" id="ARBA00022490"/>
    </source>
</evidence>
<feature type="compositionally biased region" description="Polar residues" evidence="7">
    <location>
        <begin position="520"/>
        <end position="530"/>
    </location>
</feature>
<dbReference type="PANTHER" id="PTHR35794:SF2">
    <property type="entry name" value="CELL DIVISION PROTEIN DIVIVA"/>
    <property type="match status" value="1"/>
</dbReference>
<dbReference type="NCBIfam" id="TIGR03544">
    <property type="entry name" value="DivI1A_domain"/>
    <property type="match status" value="1"/>
</dbReference>
<feature type="compositionally biased region" description="Acidic residues" evidence="7">
    <location>
        <begin position="412"/>
        <end position="423"/>
    </location>
</feature>
<name>A0ABR7MZG7_9FIRM</name>
<dbReference type="Proteomes" id="UP000606193">
    <property type="component" value="Unassembled WGS sequence"/>
</dbReference>
<evidence type="ECO:0000256" key="7">
    <source>
        <dbReference type="SAM" id="MobiDB-lite"/>
    </source>
</evidence>
<feature type="region of interest" description="Disordered" evidence="7">
    <location>
        <begin position="322"/>
        <end position="386"/>
    </location>
</feature>
<protein>
    <submittedName>
        <fullName evidence="8">DivIVA domain-containing protein</fullName>
    </submittedName>
</protein>
<organism evidence="8 9">
    <name type="scientific">Jutongia huaianensis</name>
    <dbReference type="NCBI Taxonomy" id="2763668"/>
    <lineage>
        <taxon>Bacteria</taxon>
        <taxon>Bacillati</taxon>
        <taxon>Bacillota</taxon>
        <taxon>Clostridia</taxon>
        <taxon>Lachnospirales</taxon>
        <taxon>Lachnospiraceae</taxon>
        <taxon>Jutongia</taxon>
    </lineage>
</organism>
<feature type="region of interest" description="Disordered" evidence="7">
    <location>
        <begin position="119"/>
        <end position="212"/>
    </location>
</feature>
<proteinExistence type="inferred from homology"/>
<comment type="caution">
    <text evidence="8">The sequence shown here is derived from an EMBL/GenBank/DDBJ whole genome shotgun (WGS) entry which is preliminary data.</text>
</comment>
<dbReference type="PANTHER" id="PTHR35794">
    <property type="entry name" value="CELL DIVISION PROTEIN DIVIVA"/>
    <property type="match status" value="1"/>
</dbReference>
<evidence type="ECO:0000256" key="6">
    <source>
        <dbReference type="ARBA" id="ARBA00023306"/>
    </source>
</evidence>
<gene>
    <name evidence="8" type="ORF">H8704_03905</name>
</gene>
<evidence type="ECO:0000256" key="5">
    <source>
        <dbReference type="ARBA" id="ARBA00023054"/>
    </source>
</evidence>
<evidence type="ECO:0000313" key="9">
    <source>
        <dbReference type="Proteomes" id="UP000606193"/>
    </source>
</evidence>